<evidence type="ECO:0000256" key="1">
    <source>
        <dbReference type="SAM" id="MobiDB-lite"/>
    </source>
</evidence>
<dbReference type="OMA" id="KMKVNVW"/>
<sequence>MSVVVGRRSAPAGIGGLQETSGPTGNNRLSGDRQRARTVSTVTSTLGLVPFGFESRTSFDADETLQRLRSERYVFKPPPKEFDIWKKPPPDFRAQCYEPNPPKRCSRESMKPWRYGTFPGQPKPKIDREKDKPLPQVLRPKRERSAKLVTAFRIPDAWEAKRVFPTTGQYEAGVYEPPKPHDHRGLPPIKTLGLDEFDVYYDKDPYNIYFKTKTLNIIHGLDTVPLRDLSGEKMAPPAKYGPKWEKELILPTEPYPNKHCETTRHRRLRRSVQSALYERIENKLNAQWAKEQLEKALQESAKATKKEADSKGKRVTWQQEKMTDEAELLDG</sequence>
<name>A0A1S3IMF0_LINAN</name>
<dbReference type="InParanoid" id="A0A1S3IMF0"/>
<organism evidence="2 3">
    <name type="scientific">Lingula anatina</name>
    <name type="common">Brachiopod</name>
    <name type="synonym">Lingula unguis</name>
    <dbReference type="NCBI Taxonomy" id="7574"/>
    <lineage>
        <taxon>Eukaryota</taxon>
        <taxon>Metazoa</taxon>
        <taxon>Spiralia</taxon>
        <taxon>Lophotrochozoa</taxon>
        <taxon>Brachiopoda</taxon>
        <taxon>Linguliformea</taxon>
        <taxon>Lingulata</taxon>
        <taxon>Lingulida</taxon>
        <taxon>Linguloidea</taxon>
        <taxon>Lingulidae</taxon>
        <taxon>Lingula</taxon>
    </lineage>
</organism>
<dbReference type="Proteomes" id="UP000085678">
    <property type="component" value="Unplaced"/>
</dbReference>
<evidence type="ECO:0000313" key="3">
    <source>
        <dbReference type="RefSeq" id="XP_013399263.1"/>
    </source>
</evidence>
<feature type="compositionally biased region" description="Polar residues" evidence="1">
    <location>
        <begin position="18"/>
        <end position="29"/>
    </location>
</feature>
<feature type="compositionally biased region" description="Basic and acidic residues" evidence="1">
    <location>
        <begin position="297"/>
        <end position="312"/>
    </location>
</feature>
<dbReference type="GeneID" id="106165560"/>
<proteinExistence type="predicted"/>
<reference evidence="3" key="1">
    <citation type="submission" date="2025-08" db="UniProtKB">
        <authorList>
            <consortium name="RefSeq"/>
        </authorList>
    </citation>
    <scope>IDENTIFICATION</scope>
    <source>
        <tissue evidence="3">Gonads</tissue>
    </source>
</reference>
<dbReference type="KEGG" id="lak:106165560"/>
<dbReference type="AlphaFoldDB" id="A0A1S3IMF0"/>
<dbReference type="RefSeq" id="XP_013399263.1">
    <property type="nucleotide sequence ID" value="XM_013543809.2"/>
</dbReference>
<feature type="region of interest" description="Disordered" evidence="1">
    <location>
        <begin position="297"/>
        <end position="331"/>
    </location>
</feature>
<accession>A0A1S3IMF0</accession>
<feature type="region of interest" description="Disordered" evidence="1">
    <location>
        <begin position="97"/>
        <end position="130"/>
    </location>
</feature>
<dbReference type="OrthoDB" id="5947521at2759"/>
<gene>
    <name evidence="3" type="primary">LOC106165560</name>
</gene>
<feature type="region of interest" description="Disordered" evidence="1">
    <location>
        <begin position="1"/>
        <end position="36"/>
    </location>
</feature>
<keyword evidence="2" id="KW-1185">Reference proteome</keyword>
<evidence type="ECO:0000313" key="2">
    <source>
        <dbReference type="Proteomes" id="UP000085678"/>
    </source>
</evidence>
<protein>
    <submittedName>
        <fullName evidence="3">Uncharacterized protein LOC106165560</fullName>
    </submittedName>
</protein>